<gene>
    <name evidence="2" type="ORF">DW068_07035</name>
</gene>
<dbReference type="EMBL" id="QRNJ01000022">
    <property type="protein sequence ID" value="RHK39723.1"/>
    <property type="molecule type" value="Genomic_DNA"/>
</dbReference>
<keyword evidence="1" id="KW-0812">Transmembrane</keyword>
<comment type="caution">
    <text evidence="2">The sequence shown here is derived from an EMBL/GenBank/DDBJ whole genome shotgun (WGS) entry which is preliminary data.</text>
</comment>
<dbReference type="RefSeq" id="WP_118314428.1">
    <property type="nucleotide sequence ID" value="NZ_QRNJ01000022.1"/>
</dbReference>
<proteinExistence type="predicted"/>
<evidence type="ECO:0000256" key="1">
    <source>
        <dbReference type="SAM" id="Phobius"/>
    </source>
</evidence>
<protein>
    <submittedName>
        <fullName evidence="2">Uncharacterized protein</fullName>
    </submittedName>
</protein>
<dbReference type="AlphaFoldDB" id="A0A415G7W9"/>
<evidence type="ECO:0000313" key="2">
    <source>
        <dbReference type="EMBL" id="RHK39723.1"/>
    </source>
</evidence>
<accession>A0A415G7W9</accession>
<reference evidence="2 3" key="1">
    <citation type="submission" date="2018-08" db="EMBL/GenBank/DDBJ databases">
        <title>A genome reference for cultivated species of the human gut microbiota.</title>
        <authorList>
            <person name="Zou Y."/>
            <person name="Xue W."/>
            <person name="Luo G."/>
        </authorList>
    </citation>
    <scope>NUCLEOTIDE SEQUENCE [LARGE SCALE GENOMIC DNA]</scope>
    <source>
        <strain evidence="2 3">AF45-14BH</strain>
    </source>
</reference>
<feature type="transmembrane region" description="Helical" evidence="1">
    <location>
        <begin position="84"/>
        <end position="103"/>
    </location>
</feature>
<keyword evidence="1" id="KW-1133">Transmembrane helix</keyword>
<name>A0A415G7W9_9FIRM</name>
<evidence type="ECO:0000313" key="3">
    <source>
        <dbReference type="Proteomes" id="UP000283497"/>
    </source>
</evidence>
<dbReference type="Proteomes" id="UP000283497">
    <property type="component" value="Unassembled WGS sequence"/>
</dbReference>
<keyword evidence="1" id="KW-0472">Membrane</keyword>
<sequence length="480" mass="53569">MIIAAEREETYEKVYKVWKDNTGRELLSILWNESSGQCARVFEEPGIQKGELNKETLNKEKLNTDELKNTALKVVNFFKNNKKVTGVAAGVICLLIIIGFVLGRGKSFDFANYVNLESSINGHGRCDGNIDYEQFAEDIMKDSKIQEKVQEYFKNYPLAEAYEEDDYEYLLEDKLESNLDVTVDIKKGTQGELKNGDKVKLTLVCNNKKFFQKMGIHFSPSSKTITIKGLKDAETIDYFDGMTLEDLGLQGVAPYGKVSSEVSNTLPDNKTISMTCSPSEGLSNGDKVTVTIDSDSNNEDVAYVPKSKSKTFTVKGLEEYVIKLEQIDKDIMDSIVKQAQDAAMSYAAQNSDYGTVELTPIGTYLLTAKEEIDGGYYNKVIVVFKAKSTIAGKQIENYSYISFTDAKMVDGKAVVDLGEYHSPYESSLFSTEGGEGYDIVIGDSTYWAKGFKSIEELFNQKVETDVEAHNVEASEGLYKR</sequence>
<organism evidence="2 3">
    <name type="scientific">Anaerobutyricum hallii</name>
    <dbReference type="NCBI Taxonomy" id="39488"/>
    <lineage>
        <taxon>Bacteria</taxon>
        <taxon>Bacillati</taxon>
        <taxon>Bacillota</taxon>
        <taxon>Clostridia</taxon>
        <taxon>Lachnospirales</taxon>
        <taxon>Lachnospiraceae</taxon>
        <taxon>Anaerobutyricum</taxon>
    </lineage>
</organism>